<evidence type="ECO:0000313" key="2">
    <source>
        <dbReference type="EMBL" id="TRY70630.1"/>
    </source>
</evidence>
<keyword evidence="3" id="KW-1185">Reference proteome</keyword>
<reference evidence="2 3" key="1">
    <citation type="journal article" date="2018" name="Nat. Ecol. Evol.">
        <title>Genomic signatures of mitonuclear coevolution across populations of Tigriopus californicus.</title>
        <authorList>
            <person name="Barreto F.S."/>
            <person name="Watson E.T."/>
            <person name="Lima T.G."/>
            <person name="Willett C.S."/>
            <person name="Edmands S."/>
            <person name="Li W."/>
            <person name="Burton R.S."/>
        </authorList>
    </citation>
    <scope>NUCLEOTIDE SEQUENCE [LARGE SCALE GENOMIC DNA]</scope>
    <source>
        <strain evidence="2 3">San Diego</strain>
    </source>
</reference>
<dbReference type="GO" id="GO:0005884">
    <property type="term" value="C:actin filament"/>
    <property type="evidence" value="ECO:0007669"/>
    <property type="project" value="TreeGrafter"/>
</dbReference>
<protein>
    <submittedName>
        <fullName evidence="2">Uncharacterized protein</fullName>
    </submittedName>
</protein>
<dbReference type="PANTHER" id="PTHR46756:SF18">
    <property type="entry name" value="GAS2-LIKE PROTEIN PICKLED EGGS"/>
    <property type="match status" value="1"/>
</dbReference>
<dbReference type="Gene3D" id="1.10.418.10">
    <property type="entry name" value="Calponin-like domain"/>
    <property type="match status" value="1"/>
</dbReference>
<feature type="region of interest" description="Disordered" evidence="1">
    <location>
        <begin position="40"/>
        <end position="93"/>
    </location>
</feature>
<dbReference type="InterPro" id="IPR036872">
    <property type="entry name" value="CH_dom_sf"/>
</dbReference>
<dbReference type="STRING" id="6832.A0A553NYW5"/>
<dbReference type="GO" id="GO:0008017">
    <property type="term" value="F:microtubule binding"/>
    <property type="evidence" value="ECO:0007669"/>
    <property type="project" value="TreeGrafter"/>
</dbReference>
<dbReference type="GO" id="GO:0008093">
    <property type="term" value="F:cytoskeletal anchor activity"/>
    <property type="evidence" value="ECO:0007669"/>
    <property type="project" value="TreeGrafter"/>
</dbReference>
<sequence length="208" mass="23743">MEPLVITEAGDHRFKHQEESLFSPDTNEFLHLERTLQIREHSDKFPGDGPGFKDGSDGESLDRLSGNTSLSGDNMSCGRMSSNSSLNGDISSSSGRVSFRRVELSYEESAEEVELAKKQFQSELEFKLEERKKSIDAGGDGETALQLMERRQLRQFSRADEYLYAMKEDLSEWFNMLYPGIDIDADNFMDRLETGEHLIRAKKPYHET</sequence>
<dbReference type="EMBL" id="VCGU01000009">
    <property type="protein sequence ID" value="TRY70630.1"/>
    <property type="molecule type" value="Genomic_DNA"/>
</dbReference>
<dbReference type="GO" id="GO:1904825">
    <property type="term" value="P:protein localization to microtubule plus-end"/>
    <property type="evidence" value="ECO:0007669"/>
    <property type="project" value="TreeGrafter"/>
</dbReference>
<dbReference type="PANTHER" id="PTHR46756">
    <property type="entry name" value="TRANSGELIN"/>
    <property type="match status" value="1"/>
</dbReference>
<dbReference type="GO" id="GO:0001578">
    <property type="term" value="P:microtubule bundle formation"/>
    <property type="evidence" value="ECO:0007669"/>
    <property type="project" value="TreeGrafter"/>
</dbReference>
<feature type="compositionally biased region" description="Polar residues" evidence="1">
    <location>
        <begin position="65"/>
        <end position="74"/>
    </location>
</feature>
<proteinExistence type="predicted"/>
<dbReference type="GO" id="GO:0001725">
    <property type="term" value="C:stress fiber"/>
    <property type="evidence" value="ECO:0007669"/>
    <property type="project" value="TreeGrafter"/>
</dbReference>
<dbReference type="Proteomes" id="UP000318571">
    <property type="component" value="Chromosome 9"/>
</dbReference>
<evidence type="ECO:0000313" key="3">
    <source>
        <dbReference type="Proteomes" id="UP000318571"/>
    </source>
</evidence>
<accession>A0A553NYW5</accession>
<evidence type="ECO:0000256" key="1">
    <source>
        <dbReference type="SAM" id="MobiDB-lite"/>
    </source>
</evidence>
<feature type="compositionally biased region" description="Low complexity" evidence="1">
    <location>
        <begin position="81"/>
        <end position="93"/>
    </location>
</feature>
<dbReference type="AlphaFoldDB" id="A0A553NYW5"/>
<dbReference type="GO" id="GO:0051015">
    <property type="term" value="F:actin filament binding"/>
    <property type="evidence" value="ECO:0007669"/>
    <property type="project" value="TreeGrafter"/>
</dbReference>
<comment type="caution">
    <text evidence="2">The sequence shown here is derived from an EMBL/GenBank/DDBJ whole genome shotgun (WGS) entry which is preliminary data.</text>
</comment>
<dbReference type="GO" id="GO:0031110">
    <property type="term" value="P:regulation of microtubule polymerization or depolymerization"/>
    <property type="evidence" value="ECO:0007669"/>
    <property type="project" value="TreeGrafter"/>
</dbReference>
<gene>
    <name evidence="2" type="ORF">TCAL_17280</name>
</gene>
<name>A0A553NYW5_TIGCA</name>
<organism evidence="2 3">
    <name type="scientific">Tigriopus californicus</name>
    <name type="common">Marine copepod</name>
    <dbReference type="NCBI Taxonomy" id="6832"/>
    <lineage>
        <taxon>Eukaryota</taxon>
        <taxon>Metazoa</taxon>
        <taxon>Ecdysozoa</taxon>
        <taxon>Arthropoda</taxon>
        <taxon>Crustacea</taxon>
        <taxon>Multicrustacea</taxon>
        <taxon>Hexanauplia</taxon>
        <taxon>Copepoda</taxon>
        <taxon>Harpacticoida</taxon>
        <taxon>Harpacticidae</taxon>
        <taxon>Tigriopus</taxon>
    </lineage>
</organism>
<dbReference type="GO" id="GO:0005737">
    <property type="term" value="C:cytoplasm"/>
    <property type="evidence" value="ECO:0007669"/>
    <property type="project" value="TreeGrafter"/>
</dbReference>
<dbReference type="GO" id="GO:0051764">
    <property type="term" value="P:actin crosslink formation"/>
    <property type="evidence" value="ECO:0007669"/>
    <property type="project" value="TreeGrafter"/>
</dbReference>
<dbReference type="GO" id="GO:0035371">
    <property type="term" value="C:microtubule plus-end"/>
    <property type="evidence" value="ECO:0007669"/>
    <property type="project" value="TreeGrafter"/>
</dbReference>